<evidence type="ECO:0000313" key="8">
    <source>
        <dbReference type="Proteomes" id="UP000243797"/>
    </source>
</evidence>
<feature type="domain" description="FAD-binding PCMH-type" evidence="6">
    <location>
        <begin position="30"/>
        <end position="201"/>
    </location>
</feature>
<comment type="similarity">
    <text evidence="2">Belongs to the oxygen-dependent FAD-linked oxidoreductase family.</text>
</comment>
<evidence type="ECO:0000256" key="2">
    <source>
        <dbReference type="ARBA" id="ARBA00005466"/>
    </source>
</evidence>
<sequence>MGLPIVWKDQVDKKTYEEARVGRVFNHRRPNRYPVAIVNAETIDHVLQAVQIAREHNLKVSIRSGGHSWAAWSVRDNAILIDLGGMKHISLDERNEIVTVSPSTTGSMLNAYLSKRDLMFAGGHCPDVGLGGFLLQGGMGWNCKNWGWACEKIQALDVVTADGELIHVDASQNSDLLWAARGAGPGFPGIVVRFHLRVRPKYPAMRSSAFVYPIAKYQEVMRWVVGITPTFDTDTEIVAVGNTPPGIDQKCIVALFITFKDTVAACEEALRPANDSRLPGFIVEAVNSETSLAKEYIDQARANPKGHRYCADNGYVNNDEDVVSVLEPAFTTLPTSKSFALWYAMAPCSRREMPDMALSMQSDHYFAIYTVWEHEKDDEMCQGWTEGVMQQVAPKCDGAYLGDSDFQIRQTKYWTDTKARKLMDLRRARDPEGRICGYLDRKDQAGLAGLLNENAWFGRSDSPMEGV</sequence>
<dbReference type="InterPro" id="IPR016167">
    <property type="entry name" value="FAD-bd_PCMH_sub1"/>
</dbReference>
<dbReference type="AlphaFoldDB" id="A0A2K1R1P8"/>
<evidence type="ECO:0000256" key="4">
    <source>
        <dbReference type="ARBA" id="ARBA00022827"/>
    </source>
</evidence>
<organism evidence="7 8">
    <name type="scientific">Sphaceloma murrayae</name>
    <dbReference type="NCBI Taxonomy" id="2082308"/>
    <lineage>
        <taxon>Eukaryota</taxon>
        <taxon>Fungi</taxon>
        <taxon>Dikarya</taxon>
        <taxon>Ascomycota</taxon>
        <taxon>Pezizomycotina</taxon>
        <taxon>Dothideomycetes</taxon>
        <taxon>Dothideomycetidae</taxon>
        <taxon>Myriangiales</taxon>
        <taxon>Elsinoaceae</taxon>
        <taxon>Sphaceloma</taxon>
    </lineage>
</organism>
<dbReference type="EMBL" id="NKHZ01000012">
    <property type="protein sequence ID" value="PNS21217.1"/>
    <property type="molecule type" value="Genomic_DNA"/>
</dbReference>
<dbReference type="Pfam" id="PF01565">
    <property type="entry name" value="FAD_binding_4"/>
    <property type="match status" value="1"/>
</dbReference>
<dbReference type="InterPro" id="IPR006094">
    <property type="entry name" value="Oxid_FAD_bind_N"/>
</dbReference>
<dbReference type="InterPro" id="IPR050416">
    <property type="entry name" value="FAD-linked_Oxidoreductase"/>
</dbReference>
<name>A0A2K1R1P8_9PEZI</name>
<dbReference type="InterPro" id="IPR036318">
    <property type="entry name" value="FAD-bd_PCMH-like_sf"/>
</dbReference>
<dbReference type="PANTHER" id="PTHR42973">
    <property type="entry name" value="BINDING OXIDOREDUCTASE, PUTATIVE (AFU_ORTHOLOGUE AFUA_1G17690)-RELATED"/>
    <property type="match status" value="1"/>
</dbReference>
<dbReference type="GO" id="GO:0071949">
    <property type="term" value="F:FAD binding"/>
    <property type="evidence" value="ECO:0007669"/>
    <property type="project" value="InterPro"/>
</dbReference>
<proteinExistence type="inferred from homology"/>
<dbReference type="InterPro" id="IPR016169">
    <property type="entry name" value="FAD-bd_PCMH_sub2"/>
</dbReference>
<comment type="cofactor">
    <cofactor evidence="1">
        <name>FAD</name>
        <dbReference type="ChEBI" id="CHEBI:57692"/>
    </cofactor>
</comment>
<gene>
    <name evidence="7" type="ORF">CAC42_3555</name>
</gene>
<dbReference type="InterPro" id="IPR016166">
    <property type="entry name" value="FAD-bd_PCMH"/>
</dbReference>
<protein>
    <recommendedName>
        <fullName evidence="6">FAD-binding PCMH-type domain-containing protein</fullName>
    </recommendedName>
</protein>
<comment type="caution">
    <text evidence="7">The sequence shown here is derived from an EMBL/GenBank/DDBJ whole genome shotgun (WGS) entry which is preliminary data.</text>
</comment>
<reference evidence="7 8" key="1">
    <citation type="submission" date="2017-06" db="EMBL/GenBank/DDBJ databases">
        <title>Draft genome sequence of a variant of Elsinoe murrayae.</title>
        <authorList>
            <person name="Cheng Q."/>
        </authorList>
    </citation>
    <scope>NUCLEOTIDE SEQUENCE [LARGE SCALE GENOMIC DNA]</scope>
    <source>
        <strain evidence="7 8">CQ-2017a</strain>
    </source>
</reference>
<evidence type="ECO:0000259" key="6">
    <source>
        <dbReference type="PROSITE" id="PS51387"/>
    </source>
</evidence>
<keyword evidence="5" id="KW-0560">Oxidoreductase</keyword>
<evidence type="ECO:0000256" key="3">
    <source>
        <dbReference type="ARBA" id="ARBA00022630"/>
    </source>
</evidence>
<keyword evidence="4" id="KW-0274">FAD</keyword>
<dbReference type="PANTHER" id="PTHR42973:SF39">
    <property type="entry name" value="FAD-BINDING PCMH-TYPE DOMAIN-CONTAINING PROTEIN"/>
    <property type="match status" value="1"/>
</dbReference>
<dbReference type="SUPFAM" id="SSF56176">
    <property type="entry name" value="FAD-binding/transporter-associated domain-like"/>
    <property type="match status" value="1"/>
</dbReference>
<keyword evidence="3" id="KW-0285">Flavoprotein</keyword>
<dbReference type="OrthoDB" id="415825at2759"/>
<dbReference type="InParanoid" id="A0A2K1R1P8"/>
<evidence type="ECO:0000256" key="5">
    <source>
        <dbReference type="ARBA" id="ARBA00023002"/>
    </source>
</evidence>
<dbReference type="STRING" id="2082308.A0A2K1R1P8"/>
<dbReference type="Gene3D" id="3.40.462.20">
    <property type="match status" value="1"/>
</dbReference>
<accession>A0A2K1R1P8</accession>
<dbReference type="GO" id="GO:0016491">
    <property type="term" value="F:oxidoreductase activity"/>
    <property type="evidence" value="ECO:0007669"/>
    <property type="project" value="UniProtKB-KW"/>
</dbReference>
<dbReference type="Gene3D" id="3.30.465.10">
    <property type="match status" value="1"/>
</dbReference>
<evidence type="ECO:0000256" key="1">
    <source>
        <dbReference type="ARBA" id="ARBA00001974"/>
    </source>
</evidence>
<dbReference type="Proteomes" id="UP000243797">
    <property type="component" value="Unassembled WGS sequence"/>
</dbReference>
<dbReference type="Gene3D" id="3.30.43.10">
    <property type="entry name" value="Uridine Diphospho-n-acetylenolpyruvylglucosamine Reductase, domain 2"/>
    <property type="match status" value="1"/>
</dbReference>
<keyword evidence="8" id="KW-1185">Reference proteome</keyword>
<dbReference type="PROSITE" id="PS51387">
    <property type="entry name" value="FAD_PCMH"/>
    <property type="match status" value="1"/>
</dbReference>
<evidence type="ECO:0000313" key="7">
    <source>
        <dbReference type="EMBL" id="PNS21217.1"/>
    </source>
</evidence>